<dbReference type="PANTHER" id="PTHR45615">
    <property type="entry name" value="MYOSIN HEAVY CHAIN, NON-MUSCLE"/>
    <property type="match status" value="1"/>
</dbReference>
<accession>A0A378HZ92</accession>
<evidence type="ECO:0000256" key="1">
    <source>
        <dbReference type="SAM" id="Coils"/>
    </source>
</evidence>
<organism evidence="3 4">
    <name type="scientific">Legionella beliardensis</name>
    <dbReference type="NCBI Taxonomy" id="91822"/>
    <lineage>
        <taxon>Bacteria</taxon>
        <taxon>Pseudomonadati</taxon>
        <taxon>Pseudomonadota</taxon>
        <taxon>Gammaproteobacteria</taxon>
        <taxon>Legionellales</taxon>
        <taxon>Legionellaceae</taxon>
        <taxon>Legionella</taxon>
    </lineage>
</organism>
<feature type="region of interest" description="Disordered" evidence="2">
    <location>
        <begin position="406"/>
        <end position="436"/>
    </location>
</feature>
<name>A0A378HZ92_9GAMM</name>
<evidence type="ECO:0000313" key="4">
    <source>
        <dbReference type="Proteomes" id="UP000254968"/>
    </source>
</evidence>
<keyword evidence="1" id="KW-0175">Coiled coil</keyword>
<dbReference type="PANTHER" id="PTHR45615:SF63">
    <property type="entry name" value="CHROMOSOME UNDETERMINED SCAFFOLD_10, WHOLE GENOME SHOTGUN SEQUENCE"/>
    <property type="match status" value="1"/>
</dbReference>
<dbReference type="SUPFAM" id="SSF57997">
    <property type="entry name" value="Tropomyosin"/>
    <property type="match status" value="1"/>
</dbReference>
<evidence type="ECO:0000256" key="2">
    <source>
        <dbReference type="SAM" id="MobiDB-lite"/>
    </source>
</evidence>
<dbReference type="OrthoDB" id="5654301at2"/>
<keyword evidence="4" id="KW-1185">Reference proteome</keyword>
<feature type="compositionally biased region" description="Low complexity" evidence="2">
    <location>
        <begin position="412"/>
        <end position="427"/>
    </location>
</feature>
<feature type="coiled-coil region" evidence="1">
    <location>
        <begin position="178"/>
        <end position="354"/>
    </location>
</feature>
<dbReference type="EMBL" id="UGNV01000001">
    <property type="protein sequence ID" value="STX28249.1"/>
    <property type="molecule type" value="Genomic_DNA"/>
</dbReference>
<proteinExistence type="predicted"/>
<protein>
    <submittedName>
        <fullName evidence="3">Chromosome segregation protein SMC</fullName>
    </submittedName>
</protein>
<evidence type="ECO:0000313" key="3">
    <source>
        <dbReference type="EMBL" id="STX28249.1"/>
    </source>
</evidence>
<sequence length="436" mass="50029">MSRLQEFITKLGRVIIRYAESQTSDSYNTEEILAKPYPQIVEELTDLIQKAIKYETRNTVLNYIVYVINTVKPLVAKTTPLTEEETLLIKEILNNFLMTLFELLDITKSTEVQLKYNNIETTAQRFISTRSWTVSRVLSVMGKTLTDYLVNNISAKTSKEVAYYVETIIDEHQSIMLKPLLEERIKELEEIKKQQEELIAQLQQQLETELSSSQLPEMKKQLAFLEEQYNDAKQTIAGLQKVLIQLQQQLENQSSDLKEAKIQLLAAQTQYLESKQIIDKLKQENEYFQQQLQVCQSELRETKDQLNFSQEQYNKLEQIIAKLQKESSLLQHQLETKQVELQETKQQLTSSQESNLKSANTIATLQEENRQLKATRTTTPPILMPNLLLGGRSSFHGFFPNTRIFERTNDTGSQNNDSSVGSSSLNPGGSGTGTIE</sequence>
<dbReference type="AlphaFoldDB" id="A0A378HZ92"/>
<reference evidence="3 4" key="1">
    <citation type="submission" date="2018-06" db="EMBL/GenBank/DDBJ databases">
        <authorList>
            <consortium name="Pathogen Informatics"/>
            <person name="Doyle S."/>
        </authorList>
    </citation>
    <scope>NUCLEOTIDE SEQUENCE [LARGE SCALE GENOMIC DNA]</scope>
    <source>
        <strain evidence="3 4">NCTC13315</strain>
    </source>
</reference>
<dbReference type="RefSeq" id="WP_115302010.1">
    <property type="nucleotide sequence ID" value="NZ_CAAAHO010000001.1"/>
</dbReference>
<dbReference type="Proteomes" id="UP000254968">
    <property type="component" value="Unassembled WGS sequence"/>
</dbReference>
<gene>
    <name evidence="3" type="ORF">NCTC13315_00776</name>
</gene>